<keyword evidence="3" id="KW-1185">Reference proteome</keyword>
<dbReference type="OrthoDB" id="8862460at2759"/>
<dbReference type="EMBL" id="AZBU02000011">
    <property type="protein sequence ID" value="TKR61095.1"/>
    <property type="molecule type" value="Genomic_DNA"/>
</dbReference>
<reference evidence="2 3" key="1">
    <citation type="journal article" date="2015" name="Genome Biol.">
        <title>Comparative genomics of Steinernema reveals deeply conserved gene regulatory networks.</title>
        <authorList>
            <person name="Dillman A.R."/>
            <person name="Macchietto M."/>
            <person name="Porter C.F."/>
            <person name="Rogers A."/>
            <person name="Williams B."/>
            <person name="Antoshechkin I."/>
            <person name="Lee M.M."/>
            <person name="Goodwin Z."/>
            <person name="Lu X."/>
            <person name="Lewis E.E."/>
            <person name="Goodrich-Blair H."/>
            <person name="Stock S.P."/>
            <person name="Adams B.J."/>
            <person name="Sternberg P.W."/>
            <person name="Mortazavi A."/>
        </authorList>
    </citation>
    <scope>NUCLEOTIDE SEQUENCE [LARGE SCALE GENOMIC DNA]</scope>
    <source>
        <strain evidence="2 3">ALL</strain>
    </source>
</reference>
<comment type="caution">
    <text evidence="2">The sequence shown here is derived from an EMBL/GenBank/DDBJ whole genome shotgun (WGS) entry which is preliminary data.</text>
</comment>
<sequence length="99" mass="11348">MIENQCPIGRISVKSSLGVKKLHKMLPSAFDSIHVTRRRKLVSPADAPSPIPRLSKHQQQQVVKEEKVTPEIDENQENRSSYILILLVFFYRLVHSCVL</sequence>
<dbReference type="AlphaFoldDB" id="A0A4V5ZXU5"/>
<name>A0A4V5ZXU5_STECR</name>
<proteinExistence type="predicted"/>
<accession>A0A4V5ZXU5</accession>
<reference evidence="2 3" key="2">
    <citation type="journal article" date="2019" name="G3 (Bethesda)">
        <title>Hybrid Assembly of the Genome of the Entomopathogenic Nematode Steinernema carpocapsae Identifies the X-Chromosome.</title>
        <authorList>
            <person name="Serra L."/>
            <person name="Macchietto M."/>
            <person name="Macias-Munoz A."/>
            <person name="McGill C.J."/>
            <person name="Rodriguez I.M."/>
            <person name="Rodriguez B."/>
            <person name="Murad R."/>
            <person name="Mortazavi A."/>
        </authorList>
    </citation>
    <scope>NUCLEOTIDE SEQUENCE [LARGE SCALE GENOMIC DNA]</scope>
    <source>
        <strain evidence="2 3">ALL</strain>
    </source>
</reference>
<protein>
    <submittedName>
        <fullName evidence="2">Uncharacterized protein</fullName>
    </submittedName>
</protein>
<gene>
    <name evidence="2" type="ORF">L596_028254</name>
</gene>
<evidence type="ECO:0000313" key="2">
    <source>
        <dbReference type="EMBL" id="TKR61095.1"/>
    </source>
</evidence>
<evidence type="ECO:0000256" key="1">
    <source>
        <dbReference type="SAM" id="MobiDB-lite"/>
    </source>
</evidence>
<dbReference type="Proteomes" id="UP000298663">
    <property type="component" value="Unassembled WGS sequence"/>
</dbReference>
<organism evidence="2 3">
    <name type="scientific">Steinernema carpocapsae</name>
    <name type="common">Entomopathogenic nematode</name>
    <dbReference type="NCBI Taxonomy" id="34508"/>
    <lineage>
        <taxon>Eukaryota</taxon>
        <taxon>Metazoa</taxon>
        <taxon>Ecdysozoa</taxon>
        <taxon>Nematoda</taxon>
        <taxon>Chromadorea</taxon>
        <taxon>Rhabditida</taxon>
        <taxon>Tylenchina</taxon>
        <taxon>Panagrolaimomorpha</taxon>
        <taxon>Strongyloidoidea</taxon>
        <taxon>Steinernematidae</taxon>
        <taxon>Steinernema</taxon>
    </lineage>
</organism>
<feature type="region of interest" description="Disordered" evidence="1">
    <location>
        <begin position="43"/>
        <end position="71"/>
    </location>
</feature>
<evidence type="ECO:0000313" key="3">
    <source>
        <dbReference type="Proteomes" id="UP000298663"/>
    </source>
</evidence>